<evidence type="ECO:0000256" key="8">
    <source>
        <dbReference type="ARBA" id="ARBA00022692"/>
    </source>
</evidence>
<geneLocation type="mitochondrion" evidence="20"/>
<feature type="transmembrane region" description="Helical" evidence="18">
    <location>
        <begin position="86"/>
        <end position="106"/>
    </location>
</feature>
<keyword evidence="16 18" id="KW-0472">Membrane</keyword>
<evidence type="ECO:0000256" key="9">
    <source>
        <dbReference type="ARBA" id="ARBA00022792"/>
    </source>
</evidence>
<protein>
    <recommendedName>
        <fullName evidence="5 18">NADH-ubiquinone oxidoreductase chain 2</fullName>
        <ecNumber evidence="4 18">7.1.1.2</ecNumber>
    </recommendedName>
</protein>
<evidence type="ECO:0000256" key="10">
    <source>
        <dbReference type="ARBA" id="ARBA00022967"/>
    </source>
</evidence>
<evidence type="ECO:0000256" key="11">
    <source>
        <dbReference type="ARBA" id="ARBA00022982"/>
    </source>
</evidence>
<evidence type="ECO:0000256" key="15">
    <source>
        <dbReference type="ARBA" id="ARBA00023128"/>
    </source>
</evidence>
<keyword evidence="14 18" id="KW-0830">Ubiquinone</keyword>
<keyword evidence="8 18" id="KW-0812">Transmembrane</keyword>
<keyword evidence="10 18" id="KW-1278">Translocase</keyword>
<keyword evidence="15 18" id="KW-0496">Mitochondrion</keyword>
<comment type="function">
    <text evidence="18">Core subunit of the mitochondrial membrane respiratory chain NADH dehydrogenase (Complex I) which catalyzes electron transfer from NADH through the respiratory chain, using ubiquinone as an electron acceptor. Essential for the catalytic activity and assembly of complex I.</text>
</comment>
<keyword evidence="7 18" id="KW-0679">Respiratory chain</keyword>
<feature type="transmembrane region" description="Helical" evidence="18">
    <location>
        <begin position="61"/>
        <end position="80"/>
    </location>
</feature>
<reference evidence="20" key="1">
    <citation type="submission" date="2009-03" db="EMBL/GenBank/DDBJ databases">
        <title>Complete nucleotide sequence of mitochondrial genomes and the phylogeny of the genus Scylla.</title>
        <authorList>
            <person name="Sangthong P."/>
        </authorList>
    </citation>
    <scope>NUCLEOTIDE SEQUENCE</scope>
</reference>
<feature type="transmembrane region" description="Helical" evidence="18">
    <location>
        <begin position="314"/>
        <end position="333"/>
    </location>
</feature>
<dbReference type="Pfam" id="PF00361">
    <property type="entry name" value="Proton_antipo_M"/>
    <property type="match status" value="2"/>
</dbReference>
<dbReference type="GO" id="GO:0006120">
    <property type="term" value="P:mitochondrial electron transport, NADH to ubiquinone"/>
    <property type="evidence" value="ECO:0007669"/>
    <property type="project" value="InterPro"/>
</dbReference>
<organism evidence="20">
    <name type="scientific">Scylla serrata</name>
    <name type="common">Mud crab</name>
    <dbReference type="NCBI Taxonomy" id="6761"/>
    <lineage>
        <taxon>Eukaryota</taxon>
        <taxon>Metazoa</taxon>
        <taxon>Ecdysozoa</taxon>
        <taxon>Arthropoda</taxon>
        <taxon>Crustacea</taxon>
        <taxon>Multicrustacea</taxon>
        <taxon>Malacostraca</taxon>
        <taxon>Eumalacostraca</taxon>
        <taxon>Eucarida</taxon>
        <taxon>Decapoda</taxon>
        <taxon>Pleocyemata</taxon>
        <taxon>Brachyura</taxon>
        <taxon>Eubrachyura</taxon>
        <taxon>Portunoidea</taxon>
        <taxon>Portunidae</taxon>
        <taxon>Portuninae</taxon>
        <taxon>Scylla</taxon>
    </lineage>
</organism>
<dbReference type="GO" id="GO:0008137">
    <property type="term" value="F:NADH dehydrogenase (ubiquinone) activity"/>
    <property type="evidence" value="ECO:0007669"/>
    <property type="project" value="UniProtKB-EC"/>
</dbReference>
<evidence type="ECO:0000256" key="18">
    <source>
        <dbReference type="RuleBase" id="RU003403"/>
    </source>
</evidence>
<proteinExistence type="inferred from homology"/>
<keyword evidence="12 18" id="KW-1133">Transmembrane helix</keyword>
<evidence type="ECO:0000256" key="14">
    <source>
        <dbReference type="ARBA" id="ARBA00023075"/>
    </source>
</evidence>
<evidence type="ECO:0000256" key="5">
    <source>
        <dbReference type="ARBA" id="ARBA00021008"/>
    </source>
</evidence>
<feature type="domain" description="NADH:quinone oxidoreductase/Mrp antiporter transmembrane" evidence="19">
    <location>
        <begin position="24"/>
        <end position="81"/>
    </location>
</feature>
<keyword evidence="6" id="KW-0813">Transport</keyword>
<comment type="subcellular location">
    <subcellularLocation>
        <location evidence="2 18">Mitochondrion inner membrane</location>
        <topology evidence="2 18">Multi-pass membrane protein</topology>
    </subcellularLocation>
</comment>
<evidence type="ECO:0000256" key="2">
    <source>
        <dbReference type="ARBA" id="ARBA00004448"/>
    </source>
</evidence>
<evidence type="ECO:0000256" key="7">
    <source>
        <dbReference type="ARBA" id="ARBA00022660"/>
    </source>
</evidence>
<dbReference type="AlphaFoldDB" id="C1KGW4"/>
<accession>C1KGW4</accession>
<gene>
    <name evidence="20" type="primary">ND2</name>
</gene>
<sequence>MTFPISYFLFFCTLLTGTLLSICSSSWFGAWIGLELNLLSFIPLIAIKLCPYSTEAAIKYFLIQALASTILIMSSSIHMYSNDFSYILIALSLLLKLGAAPLHFWFPQVIEGLTWPQALILLTIQKLAPMFLISYLTFSSNLIFLITVSAIFSSIIGALGGLNILKLRKLMAFSSINHMSWMLIAMTINDMMWLTYFLFYSFISSSVIILLHLTQAYSISNLTNQNKNNTIINILLPLNILSLGGLPPFMGFSPKWIMIQLLTSKMMIFSLLIFLFSSLITLYFYLRLFIPMILLSFPSFSFSLKIKSLSTSSLPLIILTFINMFGLCLPIPFSI</sequence>
<feature type="transmembrane region" description="Helical" evidence="18">
    <location>
        <begin position="191"/>
        <end position="211"/>
    </location>
</feature>
<dbReference type="InterPro" id="IPR003917">
    <property type="entry name" value="NADH_UbQ_OxRdtase_chain2"/>
</dbReference>
<dbReference type="GO" id="GO:0005743">
    <property type="term" value="C:mitochondrial inner membrane"/>
    <property type="evidence" value="ECO:0007669"/>
    <property type="project" value="UniProtKB-SubCell"/>
</dbReference>
<dbReference type="EMBL" id="FJ827758">
    <property type="protein sequence ID" value="ACO07190.1"/>
    <property type="molecule type" value="Genomic_DNA"/>
</dbReference>
<evidence type="ECO:0000256" key="6">
    <source>
        <dbReference type="ARBA" id="ARBA00022448"/>
    </source>
</evidence>
<keyword evidence="11 18" id="KW-0249">Electron transport</keyword>
<evidence type="ECO:0000256" key="3">
    <source>
        <dbReference type="ARBA" id="ARBA00007012"/>
    </source>
</evidence>
<comment type="catalytic activity">
    <reaction evidence="17 18">
        <text>a ubiquinone + NADH + 5 H(+)(in) = a ubiquinol + NAD(+) + 4 H(+)(out)</text>
        <dbReference type="Rhea" id="RHEA:29091"/>
        <dbReference type="Rhea" id="RHEA-COMP:9565"/>
        <dbReference type="Rhea" id="RHEA-COMP:9566"/>
        <dbReference type="ChEBI" id="CHEBI:15378"/>
        <dbReference type="ChEBI" id="CHEBI:16389"/>
        <dbReference type="ChEBI" id="CHEBI:17976"/>
        <dbReference type="ChEBI" id="CHEBI:57540"/>
        <dbReference type="ChEBI" id="CHEBI:57945"/>
        <dbReference type="EC" id="7.1.1.2"/>
    </reaction>
</comment>
<name>C1KGW4_SCYSE</name>
<feature type="transmembrane region" description="Helical" evidence="18">
    <location>
        <begin position="231"/>
        <end position="249"/>
    </location>
</feature>
<dbReference type="RefSeq" id="YP_002808470.1">
    <property type="nucleotide sequence ID" value="NC_012565.1"/>
</dbReference>
<evidence type="ECO:0000256" key="1">
    <source>
        <dbReference type="ARBA" id="ARBA00003257"/>
    </source>
</evidence>
<dbReference type="CTD" id="4536"/>
<feature type="transmembrane region" description="Helical" evidence="18">
    <location>
        <begin position="142"/>
        <end position="165"/>
    </location>
</feature>
<dbReference type="PRINTS" id="PR01436">
    <property type="entry name" value="NADHDHGNASE2"/>
</dbReference>
<dbReference type="PANTHER" id="PTHR46552:SF1">
    <property type="entry name" value="NADH-UBIQUINONE OXIDOREDUCTASE CHAIN 2"/>
    <property type="match status" value="1"/>
</dbReference>
<evidence type="ECO:0000256" key="12">
    <source>
        <dbReference type="ARBA" id="ARBA00022989"/>
    </source>
</evidence>
<dbReference type="SMR" id="C1KGW4"/>
<feature type="domain" description="NADH:quinone oxidoreductase/Mrp antiporter transmembrane" evidence="19">
    <location>
        <begin position="83"/>
        <end position="281"/>
    </location>
</feature>
<keyword evidence="9 18" id="KW-0999">Mitochondrion inner membrane</keyword>
<dbReference type="GeneID" id="7768685"/>
<keyword evidence="13 18" id="KW-0520">NAD</keyword>
<evidence type="ECO:0000313" key="20">
    <source>
        <dbReference type="EMBL" id="ACO07190.1"/>
    </source>
</evidence>
<comment type="similarity">
    <text evidence="3 18">Belongs to the complex I subunit 2 family.</text>
</comment>
<comment type="function">
    <text evidence="1">Core subunit of the mitochondrial membrane respiratory chain NADH dehydrogenase (Complex I) that is believed to belong to the minimal assembly required for catalysis. Complex I functions in the transfer of electrons from NADH to the respiratory chain. The immediate electron acceptor for the enzyme is believed to be ubiquinone.</text>
</comment>
<evidence type="ECO:0000256" key="17">
    <source>
        <dbReference type="ARBA" id="ARBA00049551"/>
    </source>
</evidence>
<dbReference type="InterPro" id="IPR050175">
    <property type="entry name" value="Complex_I_Subunit_2"/>
</dbReference>
<evidence type="ECO:0000256" key="16">
    <source>
        <dbReference type="ARBA" id="ARBA00023136"/>
    </source>
</evidence>
<evidence type="ECO:0000256" key="4">
    <source>
        <dbReference type="ARBA" id="ARBA00012944"/>
    </source>
</evidence>
<dbReference type="PANTHER" id="PTHR46552">
    <property type="entry name" value="NADH-UBIQUINONE OXIDOREDUCTASE CHAIN 2"/>
    <property type="match status" value="1"/>
</dbReference>
<evidence type="ECO:0000259" key="19">
    <source>
        <dbReference type="Pfam" id="PF00361"/>
    </source>
</evidence>
<dbReference type="EC" id="7.1.1.2" evidence="4 18"/>
<evidence type="ECO:0000256" key="13">
    <source>
        <dbReference type="ARBA" id="ARBA00023027"/>
    </source>
</evidence>
<dbReference type="InterPro" id="IPR001750">
    <property type="entry name" value="ND/Mrp_TM"/>
</dbReference>
<feature type="transmembrane region" description="Helical" evidence="18">
    <location>
        <begin position="118"/>
        <end position="136"/>
    </location>
</feature>